<dbReference type="EMBL" id="HACA01023724">
    <property type="protein sequence ID" value="CDW41085.1"/>
    <property type="molecule type" value="Transcribed_RNA"/>
</dbReference>
<sequence length="19" mass="2143">MTKNWTPPPKDKKVGVGRC</sequence>
<protein>
    <submittedName>
        <fullName evidence="1">Uncharacterized protein</fullName>
    </submittedName>
</protein>
<accession>A0A0K2USQ9</accession>
<organism evidence="1">
    <name type="scientific">Lepeophtheirus salmonis</name>
    <name type="common">Salmon louse</name>
    <name type="synonym">Caligus salmonis</name>
    <dbReference type="NCBI Taxonomy" id="72036"/>
    <lineage>
        <taxon>Eukaryota</taxon>
        <taxon>Metazoa</taxon>
        <taxon>Ecdysozoa</taxon>
        <taxon>Arthropoda</taxon>
        <taxon>Crustacea</taxon>
        <taxon>Multicrustacea</taxon>
        <taxon>Hexanauplia</taxon>
        <taxon>Copepoda</taxon>
        <taxon>Siphonostomatoida</taxon>
        <taxon>Caligidae</taxon>
        <taxon>Lepeophtheirus</taxon>
    </lineage>
</organism>
<name>A0A0K2USQ9_LEPSM</name>
<evidence type="ECO:0000313" key="1">
    <source>
        <dbReference type="EMBL" id="CDW41085.1"/>
    </source>
</evidence>
<dbReference type="AlphaFoldDB" id="A0A0K2USQ9"/>
<reference evidence="1" key="1">
    <citation type="submission" date="2014-05" db="EMBL/GenBank/DDBJ databases">
        <authorList>
            <person name="Chronopoulou M."/>
        </authorList>
    </citation>
    <scope>NUCLEOTIDE SEQUENCE</scope>
    <source>
        <tissue evidence="1">Whole organism</tissue>
    </source>
</reference>
<proteinExistence type="predicted"/>